<evidence type="ECO:0000256" key="2">
    <source>
        <dbReference type="ARBA" id="ARBA00008779"/>
    </source>
</evidence>
<proteinExistence type="inferred from homology"/>
<protein>
    <submittedName>
        <fullName evidence="9">Sulfatase</fullName>
    </submittedName>
</protein>
<dbReference type="GO" id="GO:0046872">
    <property type="term" value="F:metal ion binding"/>
    <property type="evidence" value="ECO:0007669"/>
    <property type="project" value="UniProtKB-KW"/>
</dbReference>
<keyword evidence="5" id="KW-0378">Hydrolase</keyword>
<evidence type="ECO:0000259" key="8">
    <source>
        <dbReference type="Pfam" id="PF00884"/>
    </source>
</evidence>
<evidence type="ECO:0000313" key="9">
    <source>
        <dbReference type="EMBL" id="PCE64494.1"/>
    </source>
</evidence>
<name>A0A2A4G942_9FLAO</name>
<keyword evidence="4 7" id="KW-0732">Signal</keyword>
<dbReference type="InterPro" id="IPR000917">
    <property type="entry name" value="Sulfatase_N"/>
</dbReference>
<keyword evidence="10" id="KW-1185">Reference proteome</keyword>
<keyword evidence="6" id="KW-0106">Calcium</keyword>
<dbReference type="AlphaFoldDB" id="A0A2A4G942"/>
<evidence type="ECO:0000256" key="6">
    <source>
        <dbReference type="ARBA" id="ARBA00022837"/>
    </source>
</evidence>
<dbReference type="Gene3D" id="3.40.720.10">
    <property type="entry name" value="Alkaline Phosphatase, subunit A"/>
    <property type="match status" value="1"/>
</dbReference>
<evidence type="ECO:0000256" key="7">
    <source>
        <dbReference type="SAM" id="SignalP"/>
    </source>
</evidence>
<dbReference type="RefSeq" id="WP_097440615.1">
    <property type="nucleotide sequence ID" value="NZ_KZ300476.1"/>
</dbReference>
<dbReference type="EMBL" id="NBWU01000003">
    <property type="protein sequence ID" value="PCE64494.1"/>
    <property type="molecule type" value="Genomic_DNA"/>
</dbReference>
<feature type="domain" description="Sulfatase N-terminal" evidence="8">
    <location>
        <begin position="27"/>
        <end position="383"/>
    </location>
</feature>
<dbReference type="Gene3D" id="3.30.1120.10">
    <property type="match status" value="1"/>
</dbReference>
<accession>A0A2A4G942</accession>
<dbReference type="SUPFAM" id="SSF53649">
    <property type="entry name" value="Alkaline phosphatase-like"/>
    <property type="match status" value="1"/>
</dbReference>
<evidence type="ECO:0000256" key="4">
    <source>
        <dbReference type="ARBA" id="ARBA00022729"/>
    </source>
</evidence>
<dbReference type="OrthoDB" id="9765065at2"/>
<dbReference type="InterPro" id="IPR050738">
    <property type="entry name" value="Sulfatase"/>
</dbReference>
<evidence type="ECO:0000256" key="1">
    <source>
        <dbReference type="ARBA" id="ARBA00001913"/>
    </source>
</evidence>
<comment type="similarity">
    <text evidence="2">Belongs to the sulfatase family.</text>
</comment>
<evidence type="ECO:0000313" key="10">
    <source>
        <dbReference type="Proteomes" id="UP000219559"/>
    </source>
</evidence>
<gene>
    <name evidence="9" type="ORF">B7P33_09430</name>
</gene>
<dbReference type="Pfam" id="PF00884">
    <property type="entry name" value="Sulfatase"/>
    <property type="match status" value="1"/>
</dbReference>
<dbReference type="PANTHER" id="PTHR42693:SF42">
    <property type="entry name" value="ARYLSULFATASE G"/>
    <property type="match status" value="1"/>
</dbReference>
<feature type="signal peptide" evidence="7">
    <location>
        <begin position="1"/>
        <end position="20"/>
    </location>
</feature>
<keyword evidence="3" id="KW-0479">Metal-binding</keyword>
<comment type="cofactor">
    <cofactor evidence="1">
        <name>Ca(2+)</name>
        <dbReference type="ChEBI" id="CHEBI:29108"/>
    </cofactor>
</comment>
<dbReference type="PANTHER" id="PTHR42693">
    <property type="entry name" value="ARYLSULFATASE FAMILY MEMBER"/>
    <property type="match status" value="1"/>
</dbReference>
<dbReference type="CDD" id="cd16144">
    <property type="entry name" value="ARS_like"/>
    <property type="match status" value="1"/>
</dbReference>
<feature type="chain" id="PRO_5012517270" evidence="7">
    <location>
        <begin position="21"/>
        <end position="507"/>
    </location>
</feature>
<sequence length="507" mass="56128">MRLLLLLVCSALAMPLSSQAQQQPERPNIIVFLVDDLGWQDTSVPFFTSKTSLNKRYHTPNMERMAQSGLKFTQAYATAVCSPSRVSYLTGMNAARHRVTNWTLHANEIKPMETNHKTLDIPFWNVNGVSVEGVPNSVKAEPLPKRLAEAGYTTIHCGKAHFGAIGTPGEDPLKLGFQVNIAGHAAGAPGSYLGEDNYGNGNPKRKVWAVPGLDTYHGTETNLTEALTLEAKIALEDALKKDSPFYLHMAHYGVHTPIMQDRRFYQKYLEKGLDTIEAKYASMVEAMDKSLGDLLDFLEEKQIDENTLVLFMSDNGGLSAVARGGEKHTHNKPLASGKGSIYEGGIREPMLAHWPAVIKAGTTTDQPLIIEDFYPTLLAVAGVSIAATPQTLDGKSFTPLFRGQRMDYERKLYWHFPNKWGGTGPGIGAYSAIRKGDWKLIYFHEDQHLELFNLKDDIGETRNLALEKPHKSLELADQLTEYLKSVKAQMPVVKATGKPVPWPNAVL</sequence>
<evidence type="ECO:0000256" key="5">
    <source>
        <dbReference type="ARBA" id="ARBA00022801"/>
    </source>
</evidence>
<dbReference type="Proteomes" id="UP000219559">
    <property type="component" value="Unassembled WGS sequence"/>
</dbReference>
<organism evidence="9 10">
    <name type="scientific">Sediminicola luteus</name>
    <dbReference type="NCBI Taxonomy" id="319238"/>
    <lineage>
        <taxon>Bacteria</taxon>
        <taxon>Pseudomonadati</taxon>
        <taxon>Bacteroidota</taxon>
        <taxon>Flavobacteriia</taxon>
        <taxon>Flavobacteriales</taxon>
        <taxon>Flavobacteriaceae</taxon>
        <taxon>Sediminicola</taxon>
    </lineage>
</organism>
<comment type="caution">
    <text evidence="9">The sequence shown here is derived from an EMBL/GenBank/DDBJ whole genome shotgun (WGS) entry which is preliminary data.</text>
</comment>
<reference evidence="9 10" key="1">
    <citation type="submission" date="2017-04" db="EMBL/GenBank/DDBJ databases">
        <title>A new member of the family Flavobacteriaceae isolated from ascidians.</title>
        <authorList>
            <person name="Chen L."/>
        </authorList>
    </citation>
    <scope>NUCLEOTIDE SEQUENCE [LARGE SCALE GENOMIC DNA]</scope>
    <source>
        <strain evidence="9 10">HQA918</strain>
    </source>
</reference>
<dbReference type="InterPro" id="IPR017850">
    <property type="entry name" value="Alkaline_phosphatase_core_sf"/>
</dbReference>
<evidence type="ECO:0000256" key="3">
    <source>
        <dbReference type="ARBA" id="ARBA00022723"/>
    </source>
</evidence>
<dbReference type="GO" id="GO:0004065">
    <property type="term" value="F:arylsulfatase activity"/>
    <property type="evidence" value="ECO:0007669"/>
    <property type="project" value="TreeGrafter"/>
</dbReference>